<feature type="domain" description="Intraflagellar transport protein 52 C-terminal" evidence="2">
    <location>
        <begin position="408"/>
        <end position="461"/>
    </location>
</feature>
<evidence type="ECO:0008006" key="6">
    <source>
        <dbReference type="Google" id="ProtNLM"/>
    </source>
</evidence>
<evidence type="ECO:0000259" key="4">
    <source>
        <dbReference type="Pfam" id="PF23355"/>
    </source>
</evidence>
<reference evidence="5" key="1">
    <citation type="submission" date="2021-01" db="EMBL/GenBank/DDBJ databases">
        <authorList>
            <person name="Corre E."/>
            <person name="Pelletier E."/>
            <person name="Niang G."/>
            <person name="Scheremetjew M."/>
            <person name="Finn R."/>
            <person name="Kale V."/>
            <person name="Holt S."/>
            <person name="Cochrane G."/>
            <person name="Meng A."/>
            <person name="Brown T."/>
            <person name="Cohen L."/>
        </authorList>
    </citation>
    <scope>NUCLEOTIDE SEQUENCE</scope>
    <source>
        <strain evidence="5">CCMP1381</strain>
    </source>
</reference>
<organism evidence="5">
    <name type="scientific">Octactis speculum</name>
    <dbReference type="NCBI Taxonomy" id="3111310"/>
    <lineage>
        <taxon>Eukaryota</taxon>
        <taxon>Sar</taxon>
        <taxon>Stramenopiles</taxon>
        <taxon>Ochrophyta</taxon>
        <taxon>Dictyochophyceae</taxon>
        <taxon>Dictyochales</taxon>
        <taxon>Dictyochaceae</taxon>
        <taxon>Octactis</taxon>
    </lineage>
</organism>
<proteinExistence type="predicted"/>
<dbReference type="GO" id="GO:0042073">
    <property type="term" value="P:intraciliary transport"/>
    <property type="evidence" value="ECO:0007669"/>
    <property type="project" value="TreeGrafter"/>
</dbReference>
<feature type="compositionally biased region" description="Polar residues" evidence="1">
    <location>
        <begin position="496"/>
        <end position="511"/>
    </location>
</feature>
<dbReference type="GO" id="GO:0005814">
    <property type="term" value="C:centriole"/>
    <property type="evidence" value="ECO:0007669"/>
    <property type="project" value="TreeGrafter"/>
</dbReference>
<dbReference type="GO" id="GO:0030992">
    <property type="term" value="C:intraciliary transport particle B"/>
    <property type="evidence" value="ECO:0007669"/>
    <property type="project" value="TreeGrafter"/>
</dbReference>
<evidence type="ECO:0000313" key="5">
    <source>
        <dbReference type="EMBL" id="CAD9443431.1"/>
    </source>
</evidence>
<dbReference type="GO" id="GO:0005929">
    <property type="term" value="C:cilium"/>
    <property type="evidence" value="ECO:0007669"/>
    <property type="project" value="TreeGrafter"/>
</dbReference>
<feature type="region of interest" description="Disordered" evidence="1">
    <location>
        <begin position="1"/>
        <end position="20"/>
    </location>
</feature>
<dbReference type="EMBL" id="HBGS01036818">
    <property type="protein sequence ID" value="CAD9443431.1"/>
    <property type="molecule type" value="Transcribed_RNA"/>
</dbReference>
<feature type="compositionally biased region" description="Low complexity" evidence="1">
    <location>
        <begin position="7"/>
        <end position="16"/>
    </location>
</feature>
<feature type="region of interest" description="Disordered" evidence="1">
    <location>
        <begin position="479"/>
        <end position="533"/>
    </location>
</feature>
<dbReference type="CDD" id="cd23683">
    <property type="entry name" value="IFT52_CTD"/>
    <property type="match status" value="1"/>
</dbReference>
<sequence>MEEKSTRSASSSTKSNAKSDGKKSIFFNACKREQYHANSGYKKLSRRLRSTYKVQSNKDDLSAEKLDEADLIIFGGPRESLGENEISELSAYIRAGGSALFLAGENMDEILLDNLNTAISEFGIVVNKDSVVRTVYYKYLYPKEVFIANGILQPSIASMKNVAVKAGKGSKSKSVEKAIDTSNYGGLNFVFPFGASLNVERPALAILSSGPISYPLNRPIAAVYEAEPASAPEPKTDSNTMMEPPPYTKRRARKTPGRVMVLGSLKMFSDEWIDKEENGKLSDVLVRWLLHESGVELHHVKDSDLSEYVRVPDTKVLATRIRSCLQENEELPKDFQKLFNDKLFKFDTHLIPEAIALYDKLGVKHEPMSLIPPQFETPLPPLAPAVFPPALRELPPPALDQFDLDEHFASPRQRLAQLTNKCNPDDLDYYVKECGDIIGVTQALGDSGKVVTAADILSFVFEELVKFKSVNQDDLAMVPPLSDVAGGGGGEPVQMESLTLGSDNDNETQVGDSKFENEEKNSYDSKFESKQGW</sequence>
<dbReference type="SUPFAM" id="SSF52317">
    <property type="entry name" value="Class I glutamine amidotransferase-like"/>
    <property type="match status" value="1"/>
</dbReference>
<dbReference type="Pfam" id="PF23352">
    <property type="entry name" value="IFT52_central"/>
    <property type="match status" value="1"/>
</dbReference>
<dbReference type="Pfam" id="PF21178">
    <property type="entry name" value="Itf52_C"/>
    <property type="match status" value="1"/>
</dbReference>
<dbReference type="GO" id="GO:0060271">
    <property type="term" value="P:cilium assembly"/>
    <property type="evidence" value="ECO:0007669"/>
    <property type="project" value="TreeGrafter"/>
</dbReference>
<dbReference type="PANTHER" id="PTHR12969:SF7">
    <property type="entry name" value="INTRAFLAGELLAR TRANSPORT PROTEIN 52 HOMOLOG"/>
    <property type="match status" value="1"/>
</dbReference>
<dbReference type="InterPro" id="IPR048643">
    <property type="entry name" value="Itf52_C"/>
</dbReference>
<protein>
    <recommendedName>
        <fullName evidence="6">Intraflagellar transport protein 52 homolog</fullName>
    </recommendedName>
</protein>
<dbReference type="Pfam" id="PF23355">
    <property type="entry name" value="IFT52_GIFT"/>
    <property type="match status" value="1"/>
</dbReference>
<dbReference type="Gene3D" id="6.10.250.2800">
    <property type="match status" value="1"/>
</dbReference>
<dbReference type="PANTHER" id="PTHR12969">
    <property type="entry name" value="NGD5/OSM-6/IFT52"/>
    <property type="match status" value="1"/>
</dbReference>
<evidence type="ECO:0000259" key="3">
    <source>
        <dbReference type="Pfam" id="PF23352"/>
    </source>
</evidence>
<dbReference type="InterPro" id="IPR055460">
    <property type="entry name" value="IFT52_central"/>
</dbReference>
<feature type="domain" description="IFT52 central" evidence="3">
    <location>
        <begin position="317"/>
        <end position="397"/>
    </location>
</feature>
<accession>A0A7S2D5V8</accession>
<dbReference type="InterPro" id="IPR029062">
    <property type="entry name" value="Class_I_gatase-like"/>
</dbReference>
<name>A0A7S2D5V8_9STRA</name>
<feature type="region of interest" description="Disordered" evidence="1">
    <location>
        <begin position="228"/>
        <end position="251"/>
    </location>
</feature>
<gene>
    <name evidence="5" type="ORF">DSPE1174_LOCUS19082</name>
</gene>
<evidence type="ECO:0000259" key="2">
    <source>
        <dbReference type="Pfam" id="PF21178"/>
    </source>
</evidence>
<feature type="compositionally biased region" description="Basic and acidic residues" evidence="1">
    <location>
        <begin position="513"/>
        <end position="533"/>
    </location>
</feature>
<dbReference type="AlphaFoldDB" id="A0A7S2D5V8"/>
<dbReference type="InterPro" id="IPR055458">
    <property type="entry name" value="IFT52_GIFT"/>
</dbReference>
<feature type="domain" description="IFT52 GIFT" evidence="4">
    <location>
        <begin position="25"/>
        <end position="300"/>
    </location>
</feature>
<dbReference type="InterPro" id="IPR039975">
    <property type="entry name" value="IFT52"/>
</dbReference>
<evidence type="ECO:0000256" key="1">
    <source>
        <dbReference type="SAM" id="MobiDB-lite"/>
    </source>
</evidence>